<dbReference type="GO" id="GO:0006589">
    <property type="term" value="P:octopamine biosynthetic process"/>
    <property type="evidence" value="ECO:0007669"/>
    <property type="project" value="TreeGrafter"/>
</dbReference>
<dbReference type="GO" id="GO:0042421">
    <property type="term" value="P:norepinephrine biosynthetic process"/>
    <property type="evidence" value="ECO:0007669"/>
    <property type="project" value="TreeGrafter"/>
</dbReference>
<dbReference type="KEGG" id="vde:111253578"/>
<dbReference type="InterPro" id="IPR028460">
    <property type="entry name" value="Tbh/DBH"/>
</dbReference>
<evidence type="ECO:0000256" key="9">
    <source>
        <dbReference type="ARBA" id="ARBA00023033"/>
    </source>
</evidence>
<feature type="chain" id="PRO_5029787928" description="DOMON domain-containing protein" evidence="13">
    <location>
        <begin position="20"/>
        <end position="613"/>
    </location>
</feature>
<proteinExistence type="inferred from homology"/>
<dbReference type="InterPro" id="IPR008977">
    <property type="entry name" value="PHM/PNGase_F_dom_sf"/>
</dbReference>
<keyword evidence="9" id="KW-0503">Monooxygenase</keyword>
<comment type="subcellular location">
    <subcellularLocation>
        <location evidence="2">Membrane</location>
        <topology evidence="2">Single-pass membrane protein</topology>
    </subcellularLocation>
</comment>
<dbReference type="SMART" id="SM00664">
    <property type="entry name" value="DoH"/>
    <property type="match status" value="1"/>
</dbReference>
<dbReference type="PRINTS" id="PR00767">
    <property type="entry name" value="DBMONOXGNASE"/>
</dbReference>
<dbReference type="InterPro" id="IPR036939">
    <property type="entry name" value="Cu2_ascorb_mOase_N_sf"/>
</dbReference>
<keyword evidence="5" id="KW-0479">Metal-binding</keyword>
<dbReference type="InterPro" id="IPR000945">
    <property type="entry name" value="DBH-like"/>
</dbReference>
<keyword evidence="13" id="KW-0732">Signal</keyword>
<evidence type="ECO:0000256" key="12">
    <source>
        <dbReference type="ARBA" id="ARBA00023180"/>
    </source>
</evidence>
<evidence type="ECO:0000256" key="10">
    <source>
        <dbReference type="ARBA" id="ARBA00023136"/>
    </source>
</evidence>
<evidence type="ECO:0000256" key="7">
    <source>
        <dbReference type="ARBA" id="ARBA00023002"/>
    </source>
</evidence>
<dbReference type="FunFam" id="2.60.120.230:FF:000001">
    <property type="entry name" value="Monooxygenase, DBH-like 1"/>
    <property type="match status" value="1"/>
</dbReference>
<dbReference type="InterPro" id="IPR045266">
    <property type="entry name" value="DOH_DOMON"/>
</dbReference>
<keyword evidence="7" id="KW-0560">Oxidoreductase</keyword>
<dbReference type="SUPFAM" id="SSF49742">
    <property type="entry name" value="PHM/PNGase F"/>
    <property type="match status" value="2"/>
</dbReference>
<dbReference type="FunCoup" id="A0A7M7KM27">
    <property type="interactions" value="14"/>
</dbReference>
<dbReference type="Gene3D" id="2.60.120.310">
    <property type="entry name" value="Copper type II, ascorbate-dependent monooxygenase, N-terminal domain"/>
    <property type="match status" value="1"/>
</dbReference>
<evidence type="ECO:0000256" key="13">
    <source>
        <dbReference type="SAM" id="SignalP"/>
    </source>
</evidence>
<dbReference type="PROSITE" id="PS50836">
    <property type="entry name" value="DOMON"/>
    <property type="match status" value="1"/>
</dbReference>
<reference evidence="15" key="1">
    <citation type="submission" date="2021-01" db="UniProtKB">
        <authorList>
            <consortium name="EnsemblMetazoa"/>
        </authorList>
    </citation>
    <scope>IDENTIFICATION</scope>
</reference>
<dbReference type="InterPro" id="IPR014784">
    <property type="entry name" value="Cu2_ascorb_mOase-like_C"/>
</dbReference>
<dbReference type="GO" id="GO:0004500">
    <property type="term" value="F:dopamine beta-monooxygenase activity"/>
    <property type="evidence" value="ECO:0007669"/>
    <property type="project" value="InterPro"/>
</dbReference>
<dbReference type="GeneID" id="111253578"/>
<dbReference type="InterPro" id="IPR005018">
    <property type="entry name" value="DOMON_domain"/>
</dbReference>
<comment type="cofactor">
    <cofactor evidence="1">
        <name>Cu(2+)</name>
        <dbReference type="ChEBI" id="CHEBI:29036"/>
    </cofactor>
</comment>
<keyword evidence="11" id="KW-1015">Disulfide bond</keyword>
<dbReference type="InterPro" id="IPR020611">
    <property type="entry name" value="Cu2_ascorb_mOase_CS-1"/>
</dbReference>
<dbReference type="InParanoid" id="A0A7M7KM27"/>
<dbReference type="Pfam" id="PF03351">
    <property type="entry name" value="DOMON"/>
    <property type="match status" value="1"/>
</dbReference>
<feature type="domain" description="DOMON" evidence="14">
    <location>
        <begin position="56"/>
        <end position="174"/>
    </location>
</feature>
<evidence type="ECO:0000256" key="4">
    <source>
        <dbReference type="ARBA" id="ARBA00022692"/>
    </source>
</evidence>
<organism evidence="15 16">
    <name type="scientific">Varroa destructor</name>
    <name type="common">Honeybee mite</name>
    <dbReference type="NCBI Taxonomy" id="109461"/>
    <lineage>
        <taxon>Eukaryota</taxon>
        <taxon>Metazoa</taxon>
        <taxon>Ecdysozoa</taxon>
        <taxon>Arthropoda</taxon>
        <taxon>Chelicerata</taxon>
        <taxon>Arachnida</taxon>
        <taxon>Acari</taxon>
        <taxon>Parasitiformes</taxon>
        <taxon>Mesostigmata</taxon>
        <taxon>Gamasina</taxon>
        <taxon>Dermanyssoidea</taxon>
        <taxon>Varroidae</taxon>
        <taxon>Varroa</taxon>
    </lineage>
</organism>
<comment type="similarity">
    <text evidence="3">Belongs to the copper type II ascorbate-dependent monooxygenase family.</text>
</comment>
<keyword evidence="4" id="KW-0812">Transmembrane</keyword>
<protein>
    <recommendedName>
        <fullName evidence="14">DOMON domain-containing protein</fullName>
    </recommendedName>
</protein>
<keyword evidence="10" id="KW-0472">Membrane</keyword>
<evidence type="ECO:0000256" key="5">
    <source>
        <dbReference type="ARBA" id="ARBA00022723"/>
    </source>
</evidence>
<dbReference type="PANTHER" id="PTHR10157:SF29">
    <property type="entry name" value="DOPAMINE BETA-HYDROXYLASE"/>
    <property type="match status" value="1"/>
</dbReference>
<dbReference type="GO" id="GO:0042420">
    <property type="term" value="P:dopamine catabolic process"/>
    <property type="evidence" value="ECO:0007669"/>
    <property type="project" value="TreeGrafter"/>
</dbReference>
<dbReference type="InterPro" id="IPR000323">
    <property type="entry name" value="Cu2_ascorb_mOase_N"/>
</dbReference>
<dbReference type="OMA" id="FPHFSGP"/>
<keyword evidence="16" id="KW-1185">Reference proteome</keyword>
<dbReference type="GO" id="GO:0030667">
    <property type="term" value="C:secretory granule membrane"/>
    <property type="evidence" value="ECO:0007669"/>
    <property type="project" value="TreeGrafter"/>
</dbReference>
<dbReference type="OrthoDB" id="129121at2759"/>
<dbReference type="GO" id="GO:0005615">
    <property type="term" value="C:extracellular space"/>
    <property type="evidence" value="ECO:0007669"/>
    <property type="project" value="TreeGrafter"/>
</dbReference>
<dbReference type="CDD" id="cd09631">
    <property type="entry name" value="DOMON_DOH"/>
    <property type="match status" value="1"/>
</dbReference>
<dbReference type="RefSeq" id="XP_022668942.1">
    <property type="nucleotide sequence ID" value="XM_022813207.1"/>
</dbReference>
<keyword evidence="12" id="KW-0325">Glycoprotein</keyword>
<evidence type="ECO:0000256" key="11">
    <source>
        <dbReference type="ARBA" id="ARBA00023157"/>
    </source>
</evidence>
<evidence type="ECO:0000256" key="6">
    <source>
        <dbReference type="ARBA" id="ARBA00022989"/>
    </source>
</evidence>
<dbReference type="GO" id="GO:0005507">
    <property type="term" value="F:copper ion binding"/>
    <property type="evidence" value="ECO:0007669"/>
    <property type="project" value="InterPro"/>
</dbReference>
<evidence type="ECO:0000256" key="1">
    <source>
        <dbReference type="ARBA" id="ARBA00001973"/>
    </source>
</evidence>
<evidence type="ECO:0000259" key="14">
    <source>
        <dbReference type="PROSITE" id="PS50836"/>
    </source>
</evidence>
<dbReference type="Proteomes" id="UP000594260">
    <property type="component" value="Unplaced"/>
</dbReference>
<dbReference type="AlphaFoldDB" id="A0A7M7KM27"/>
<name>A0A7M7KM27_VARDE</name>
<dbReference type="EnsemblMetazoa" id="XM_022813207">
    <property type="protein sequence ID" value="XP_022668942"/>
    <property type="gene ID" value="LOC111253578"/>
</dbReference>
<keyword evidence="8" id="KW-0186">Copper</keyword>
<dbReference type="FunFam" id="2.60.120.310:FF:000004">
    <property type="entry name" value="DBH-like monooxygenase protein 1"/>
    <property type="match status" value="1"/>
</dbReference>
<dbReference type="Pfam" id="PF01082">
    <property type="entry name" value="Cu2_monooxygen"/>
    <property type="match status" value="1"/>
</dbReference>
<dbReference type="PROSITE" id="PS00084">
    <property type="entry name" value="CU2_MONOOXYGENASE_1"/>
    <property type="match status" value="1"/>
</dbReference>
<evidence type="ECO:0000256" key="2">
    <source>
        <dbReference type="ARBA" id="ARBA00004167"/>
    </source>
</evidence>
<keyword evidence="6" id="KW-1133">Transmembrane helix</keyword>
<accession>A0A7M7KM27</accession>
<dbReference type="InterPro" id="IPR024548">
    <property type="entry name" value="Cu2_monoox_C"/>
</dbReference>
<dbReference type="Gene3D" id="2.60.120.230">
    <property type="match status" value="1"/>
</dbReference>
<evidence type="ECO:0000313" key="15">
    <source>
        <dbReference type="EnsemblMetazoa" id="XP_022668942"/>
    </source>
</evidence>
<evidence type="ECO:0000313" key="16">
    <source>
        <dbReference type="Proteomes" id="UP000594260"/>
    </source>
</evidence>
<evidence type="ECO:0000256" key="8">
    <source>
        <dbReference type="ARBA" id="ARBA00023008"/>
    </source>
</evidence>
<feature type="signal peptide" evidence="13">
    <location>
        <begin position="1"/>
        <end position="19"/>
    </location>
</feature>
<dbReference type="Pfam" id="PF03712">
    <property type="entry name" value="Cu2_monoox_C"/>
    <property type="match status" value="1"/>
</dbReference>
<sequence>MPTFVATLVVTGLWALAQGSMHQHQVEAAFFGSSGADAVSSNGNSPVSSLQLDSFGHFYLFWQVDYQARVVTFELKLQIHPSSWFAFGFSDRGNLSGADTCVLWVDRRGQHHFEDGHTNSEGFLYVEEPQHCRLDSLKRKGSALRFLFSRSFDTCDPRDYVIQEGTVHVVYASGPGPLKRADGLRITHAPVKGFQRTTILKTITADEEFTEHVKTLSFTNDRVAVPGRDTTYWCKVFRFPPEFHRKQHVVQYEAIITPGNEGVVHHMELFHCEVGVHEVLPNWNDDCQSPRKPVILERCKNVISAWAMGAPPLQYPKEAGLPVGGRNYSAYVMLEVHFNNPDVRTDLVDSSGMQIHYTDQLRNYDIGILEVGLEYTDKMAIPPGQEAFDLTGYCISECTRASLPPLGIVIVAAQLHTHLAGVAVWVEHSRGGRSLGEIGRDNHYSSHFQEIRRLARPVNIKPGDAVTITCRYNTVDRSKVTLGGYGIRDEMCITYMHYFPKTDLEVCKSSVDSFSLATYFDYMHITHHERTSARKPISENYKSIDWSPYNVRLLAEFYAQMPLSMQCNRSNGDRFPGNWEGMPTTKILYPLPDDKNVKDRCDLQQEELEMDRK</sequence>
<dbReference type="PANTHER" id="PTHR10157">
    <property type="entry name" value="DOPAMINE BETA HYDROXYLASE RELATED"/>
    <property type="match status" value="1"/>
</dbReference>
<evidence type="ECO:0000256" key="3">
    <source>
        <dbReference type="ARBA" id="ARBA00010676"/>
    </source>
</evidence>